<evidence type="ECO:0000256" key="2">
    <source>
        <dbReference type="ARBA" id="ARBA00022490"/>
    </source>
</evidence>
<keyword evidence="7 8" id="KW-0413">Isomerase</keyword>
<evidence type="ECO:0000256" key="1">
    <source>
        <dbReference type="ARBA" id="ARBA00004245"/>
    </source>
</evidence>
<dbReference type="SMART" id="SM00382">
    <property type="entry name" value="AAA"/>
    <property type="match status" value="1"/>
</dbReference>
<evidence type="ECO:0000256" key="7">
    <source>
        <dbReference type="ARBA" id="ARBA00023235"/>
    </source>
</evidence>
<dbReference type="InterPro" id="IPR003960">
    <property type="entry name" value="ATPase_AAA_CS"/>
</dbReference>
<feature type="compositionally biased region" description="Basic and acidic residues" evidence="9">
    <location>
        <begin position="113"/>
        <end position="135"/>
    </location>
</feature>
<dbReference type="SUPFAM" id="SSF52540">
    <property type="entry name" value="P-loop containing nucleoside triphosphate hydrolases"/>
    <property type="match status" value="1"/>
</dbReference>
<keyword evidence="3 8" id="KW-0493">Microtubule</keyword>
<evidence type="ECO:0000256" key="5">
    <source>
        <dbReference type="ARBA" id="ARBA00022840"/>
    </source>
</evidence>
<dbReference type="EC" id="5.6.1.1" evidence="8"/>
<dbReference type="GO" id="GO:0005874">
    <property type="term" value="C:microtubule"/>
    <property type="evidence" value="ECO:0007669"/>
    <property type="project" value="UniProtKB-KW"/>
</dbReference>
<feature type="region of interest" description="Disordered" evidence="9">
    <location>
        <begin position="17"/>
        <end position="187"/>
    </location>
</feature>
<dbReference type="InterPro" id="IPR028596">
    <property type="entry name" value="KATNA1"/>
</dbReference>
<dbReference type="InterPro" id="IPR050304">
    <property type="entry name" value="MT-severing_AAA_ATPase"/>
</dbReference>
<dbReference type="GO" id="GO:0008017">
    <property type="term" value="F:microtubule binding"/>
    <property type="evidence" value="ECO:0007669"/>
    <property type="project" value="UniProtKB-UniRule"/>
</dbReference>
<evidence type="ECO:0000313" key="11">
    <source>
        <dbReference type="EMBL" id="JAC71623.1"/>
    </source>
</evidence>
<dbReference type="InterPro" id="IPR003593">
    <property type="entry name" value="AAA+_ATPase"/>
</dbReference>
<gene>
    <name evidence="8" type="primary">KATNA1</name>
    <name evidence="11" type="ORF">TSPGSL018_1478</name>
</gene>
<proteinExistence type="inferred from homology"/>
<feature type="compositionally biased region" description="Low complexity" evidence="9">
    <location>
        <begin position="155"/>
        <end position="171"/>
    </location>
</feature>
<dbReference type="GO" id="GO:0051013">
    <property type="term" value="P:microtubule severing"/>
    <property type="evidence" value="ECO:0007669"/>
    <property type="project" value="UniProtKB-UniRule"/>
</dbReference>
<dbReference type="GO" id="GO:0008568">
    <property type="term" value="F:microtubule severing ATPase activity"/>
    <property type="evidence" value="ECO:0007669"/>
    <property type="project" value="UniProtKB-EC"/>
</dbReference>
<dbReference type="Pfam" id="PF17862">
    <property type="entry name" value="AAA_lid_3"/>
    <property type="match status" value="1"/>
</dbReference>
<comment type="subcellular location">
    <subcellularLocation>
        <location evidence="1 8">Cytoplasm</location>
        <location evidence="1 8">Cytoskeleton</location>
    </subcellularLocation>
</comment>
<keyword evidence="2 8" id="KW-0963">Cytoplasm</keyword>
<protein>
    <recommendedName>
        <fullName evidence="8">Katanin p60 ATPase-containing subunit A1</fullName>
        <shortName evidence="8">Katanin p60 subunit A1</shortName>
        <ecNumber evidence="8">5.6.1.1</ecNumber>
    </recommendedName>
    <alternativeName>
        <fullName evidence="8">p60 katanin</fullName>
    </alternativeName>
</protein>
<keyword evidence="4 8" id="KW-0547">Nucleotide-binding</keyword>
<evidence type="ECO:0000256" key="9">
    <source>
        <dbReference type="SAM" id="MobiDB-lite"/>
    </source>
</evidence>
<dbReference type="AlphaFoldDB" id="A0A061RI41"/>
<dbReference type="Gene3D" id="1.10.8.60">
    <property type="match status" value="1"/>
</dbReference>
<dbReference type="Pfam" id="PF09336">
    <property type="entry name" value="Vps4_C"/>
    <property type="match status" value="1"/>
</dbReference>
<dbReference type="PANTHER" id="PTHR23074:SF19">
    <property type="entry name" value="KATANIN P60 ATPASE-CONTAINING SUBUNIT A1"/>
    <property type="match status" value="1"/>
</dbReference>
<organism evidence="11">
    <name type="scientific">Tetraselmis sp. GSL018</name>
    <dbReference type="NCBI Taxonomy" id="582737"/>
    <lineage>
        <taxon>Eukaryota</taxon>
        <taxon>Viridiplantae</taxon>
        <taxon>Chlorophyta</taxon>
        <taxon>core chlorophytes</taxon>
        <taxon>Chlorodendrophyceae</taxon>
        <taxon>Chlorodendrales</taxon>
        <taxon>Chlorodendraceae</taxon>
        <taxon>Tetraselmis</taxon>
    </lineage>
</organism>
<reference evidence="11" key="1">
    <citation type="submission" date="2014-05" db="EMBL/GenBank/DDBJ databases">
        <title>The transcriptome of the halophilic microalga Tetraselmis sp. GSL018 isolated from the Great Salt Lake, Utah.</title>
        <authorList>
            <person name="Jinkerson R.E."/>
            <person name="D'Adamo S."/>
            <person name="Posewitz M.C."/>
        </authorList>
    </citation>
    <scope>NUCLEOTIDE SEQUENCE</scope>
    <source>
        <strain evidence="11">GSL018</strain>
    </source>
</reference>
<sequence length="662" mass="72538">MSDDIQLQKAIYASIQTSKTSAAHRHRFPGQPCGDKVSPAVQRSLDATRRTRNTHQKMNNDVGARHGRVDSLRRNGLVPAQPCASSREAVRARRGSSSTHEAKPGPRRPSGAPERDPTARQKGEDRITVHSRDQPLLDSISEAEPPPRRAPRNPRPSAGAVSKAAGAAPGGWSRWMGSGTFSSGEAEGGLSEGFLESLQDGPTALLYEPRDAAFDLLLSVARGPEPRARRSAACTALTVDCVDRCWTVEHRGRDGAATQSQVADRELRPGAAHFVRLEVAGGDRLSVWRGREPVLRGFRLPDRARVCGPLGLCVEGSRLEWRGWKIEPLGCSMPSVQREVVAANNRTDAGPRVTDAYSGGDASLVEMIERDVLDQDLGATYDDIASLEVAKRTLNEAVTLPLIIPEYFTGIREPWKGILLFGPPGTGKTLLARAVASMNNVKFFNCSSATLTSKWRGESEKLVKELFAMARHYAPSIIFFDEVDALISQRGGEGEHEASRRFKAELLSQMDGITTRTEAGRSVMVLATTNCPWGLDEAIRRRLEKRIYIPLPDLESRRAMFSIHMKGIPCDKSCDFQELARLTEGYSGADIKVVCRDASLMPMRRLVVDRSPAEIMALKSQGKLDVSLSLSDFTSALESTKPSVAACDVRRYVEWDREFASA</sequence>
<dbReference type="GO" id="GO:0016887">
    <property type="term" value="F:ATP hydrolysis activity"/>
    <property type="evidence" value="ECO:0007669"/>
    <property type="project" value="InterPro"/>
</dbReference>
<evidence type="ECO:0000256" key="6">
    <source>
        <dbReference type="ARBA" id="ARBA00023212"/>
    </source>
</evidence>
<dbReference type="InterPro" id="IPR041569">
    <property type="entry name" value="AAA_lid_3"/>
</dbReference>
<evidence type="ECO:0000259" key="10">
    <source>
        <dbReference type="SMART" id="SM00382"/>
    </source>
</evidence>
<comment type="function">
    <text evidence="8">Severs microtubules in an ATP-dependent manner. Microtubule severing may promote rapid reorganization of cellular microtubule arrays.</text>
</comment>
<keyword evidence="5 8" id="KW-0067">ATP-binding</keyword>
<dbReference type="EMBL" id="GBEZ01014452">
    <property type="protein sequence ID" value="JAC71623.1"/>
    <property type="molecule type" value="Transcribed_RNA"/>
</dbReference>
<feature type="binding site" evidence="8">
    <location>
        <begin position="422"/>
        <end position="429"/>
    </location>
    <ligand>
        <name>ATP</name>
        <dbReference type="ChEBI" id="CHEBI:30616"/>
    </ligand>
</feature>
<feature type="compositionally biased region" description="Basic and acidic residues" evidence="9">
    <location>
        <begin position="63"/>
        <end position="73"/>
    </location>
</feature>
<dbReference type="PANTHER" id="PTHR23074">
    <property type="entry name" value="AAA DOMAIN-CONTAINING"/>
    <property type="match status" value="1"/>
</dbReference>
<keyword evidence="6 8" id="KW-0206">Cytoskeleton</keyword>
<dbReference type="Gene3D" id="3.40.50.300">
    <property type="entry name" value="P-loop containing nucleotide triphosphate hydrolases"/>
    <property type="match status" value="1"/>
</dbReference>
<name>A0A061RI41_9CHLO</name>
<accession>A0A061RI41</accession>
<dbReference type="HAMAP" id="MF_03023">
    <property type="entry name" value="Katanin_p60_A1"/>
    <property type="match status" value="1"/>
</dbReference>
<dbReference type="GO" id="GO:0005524">
    <property type="term" value="F:ATP binding"/>
    <property type="evidence" value="ECO:0007669"/>
    <property type="project" value="UniProtKB-KW"/>
</dbReference>
<comment type="catalytic activity">
    <reaction evidence="8">
        <text>n ATP + n H2O + a microtubule = n ADP + n phosphate + (n+1) alpha/beta tubulin heterodimers.</text>
        <dbReference type="EC" id="5.6.1.1"/>
    </reaction>
</comment>
<dbReference type="InterPro" id="IPR015415">
    <property type="entry name" value="Spast_Vps4_C"/>
</dbReference>
<dbReference type="FunFam" id="3.40.50.300:FF:000159">
    <property type="entry name" value="Katanin p60 ATPase-containing subunit A1"/>
    <property type="match status" value="1"/>
</dbReference>
<comment type="similarity">
    <text evidence="8">Belongs to the AAA ATPase family. Katanin p60 subunit A1 subfamily.</text>
</comment>
<evidence type="ECO:0000256" key="8">
    <source>
        <dbReference type="HAMAP-Rule" id="MF_03023"/>
    </source>
</evidence>
<dbReference type="GO" id="GO:0005737">
    <property type="term" value="C:cytoplasm"/>
    <property type="evidence" value="ECO:0007669"/>
    <property type="project" value="UniProtKB-UniRule"/>
</dbReference>
<dbReference type="Pfam" id="PF00004">
    <property type="entry name" value="AAA"/>
    <property type="match status" value="1"/>
</dbReference>
<feature type="domain" description="AAA+ ATPase" evidence="10">
    <location>
        <begin position="414"/>
        <end position="553"/>
    </location>
</feature>
<evidence type="ECO:0000256" key="3">
    <source>
        <dbReference type="ARBA" id="ARBA00022701"/>
    </source>
</evidence>
<dbReference type="InterPro" id="IPR027417">
    <property type="entry name" value="P-loop_NTPase"/>
</dbReference>
<evidence type="ECO:0000256" key="4">
    <source>
        <dbReference type="ARBA" id="ARBA00022741"/>
    </source>
</evidence>
<dbReference type="InterPro" id="IPR003959">
    <property type="entry name" value="ATPase_AAA_core"/>
</dbReference>
<dbReference type="PROSITE" id="PS00674">
    <property type="entry name" value="AAA"/>
    <property type="match status" value="1"/>
</dbReference>